<comment type="caution">
    <text evidence="5">The sequence shown here is derived from an EMBL/GenBank/DDBJ whole genome shotgun (WGS) entry which is preliminary data.</text>
</comment>
<dbReference type="Pfam" id="PF00291">
    <property type="entry name" value="PALP"/>
    <property type="match status" value="1"/>
</dbReference>
<keyword evidence="3" id="KW-0663">Pyridoxal phosphate</keyword>
<dbReference type="PIRSF" id="PIRSF006278">
    <property type="entry name" value="ACCD_DCysDesulf"/>
    <property type="match status" value="1"/>
</dbReference>
<evidence type="ECO:0000256" key="3">
    <source>
        <dbReference type="ARBA" id="ARBA00022898"/>
    </source>
</evidence>
<evidence type="ECO:0000256" key="1">
    <source>
        <dbReference type="ARBA" id="ARBA00001933"/>
    </source>
</evidence>
<gene>
    <name evidence="5" type="ORF">ACFPWU_14480</name>
</gene>
<keyword evidence="6" id="KW-1185">Reference proteome</keyword>
<comment type="similarity">
    <text evidence="2">Belongs to the ACC deaminase/D-cysteine desulfhydrase family.</text>
</comment>
<name>A0ABW1R1V9_9ACTN</name>
<evidence type="ECO:0000256" key="2">
    <source>
        <dbReference type="ARBA" id="ARBA00008639"/>
    </source>
</evidence>
<dbReference type="SUPFAM" id="SSF53686">
    <property type="entry name" value="Tryptophan synthase beta subunit-like PLP-dependent enzymes"/>
    <property type="match status" value="1"/>
</dbReference>
<evidence type="ECO:0000313" key="6">
    <source>
        <dbReference type="Proteomes" id="UP001596098"/>
    </source>
</evidence>
<sequence length="330" mass="34566">MSETTSLIQQAWPDVDLDRVVLGAAPTPVQRLVLDGVDAGVELWVKREDAYGDGAWGGNKVRKLEWILAEAKRRGVTSLLTLGGIGTHWGLACARYGAEHGLRTTLALVDQPIDDHVRQQWALLQSSGAVINRFVDMETARQSIKSIEEEMSSEQGEHVWSLPMGGSNEYGTLGYVEAALEIAAQVEAGEMSAPGTVVVPVGSGGTVAGVLLGLAAAGLRTHVLGVVVNDGLDLSAEAVAALANRTADLLRERGAVDVPVISPDDVEARIDWLGATYGDPTPASVAMVEAAARAGLEIEPVYTGKALAAVAALGTALTGPVLWMNTHGPR</sequence>
<dbReference type="Proteomes" id="UP001596098">
    <property type="component" value="Unassembled WGS sequence"/>
</dbReference>
<dbReference type="Gene3D" id="3.40.50.1100">
    <property type="match status" value="2"/>
</dbReference>
<accession>A0ABW1R1V9</accession>
<organism evidence="5 6">
    <name type="scientific">Nocardioides yefusunii</name>
    <dbReference type="NCBI Taxonomy" id="2500546"/>
    <lineage>
        <taxon>Bacteria</taxon>
        <taxon>Bacillati</taxon>
        <taxon>Actinomycetota</taxon>
        <taxon>Actinomycetes</taxon>
        <taxon>Propionibacteriales</taxon>
        <taxon>Nocardioidaceae</taxon>
        <taxon>Nocardioides</taxon>
    </lineage>
</organism>
<evidence type="ECO:0000259" key="4">
    <source>
        <dbReference type="Pfam" id="PF00291"/>
    </source>
</evidence>
<proteinExistence type="inferred from homology"/>
<dbReference type="PANTHER" id="PTHR43780">
    <property type="entry name" value="1-AMINOCYCLOPROPANE-1-CARBOXYLATE DEAMINASE-RELATED"/>
    <property type="match status" value="1"/>
</dbReference>
<comment type="cofactor">
    <cofactor evidence="1">
        <name>pyridoxal 5'-phosphate</name>
        <dbReference type="ChEBI" id="CHEBI:597326"/>
    </cofactor>
</comment>
<dbReference type="InterPro" id="IPR036052">
    <property type="entry name" value="TrpB-like_PALP_sf"/>
</dbReference>
<dbReference type="InterPro" id="IPR027278">
    <property type="entry name" value="ACCD_DCysDesulf"/>
</dbReference>
<feature type="domain" description="Tryptophan synthase beta chain-like PALP" evidence="4">
    <location>
        <begin position="23"/>
        <end position="319"/>
    </location>
</feature>
<dbReference type="RefSeq" id="WP_128222030.1">
    <property type="nucleotide sequence ID" value="NZ_CP034929.1"/>
</dbReference>
<reference evidence="6" key="1">
    <citation type="journal article" date="2019" name="Int. J. Syst. Evol. Microbiol.">
        <title>The Global Catalogue of Microorganisms (GCM) 10K type strain sequencing project: providing services to taxonomists for standard genome sequencing and annotation.</title>
        <authorList>
            <consortium name="The Broad Institute Genomics Platform"/>
            <consortium name="The Broad Institute Genome Sequencing Center for Infectious Disease"/>
            <person name="Wu L."/>
            <person name="Ma J."/>
        </authorList>
    </citation>
    <scope>NUCLEOTIDE SEQUENCE [LARGE SCALE GENOMIC DNA]</scope>
    <source>
        <strain evidence="6">DFY28</strain>
    </source>
</reference>
<dbReference type="InterPro" id="IPR001926">
    <property type="entry name" value="TrpB-like_PALP"/>
</dbReference>
<dbReference type="EMBL" id="JBHSQI010000009">
    <property type="protein sequence ID" value="MFC6154870.1"/>
    <property type="molecule type" value="Genomic_DNA"/>
</dbReference>
<evidence type="ECO:0000313" key="5">
    <source>
        <dbReference type="EMBL" id="MFC6154870.1"/>
    </source>
</evidence>
<protein>
    <submittedName>
        <fullName evidence="5">1-aminocyclopropane-1-carboxylate deaminase/D-cysteine desulfhydrase</fullName>
    </submittedName>
</protein>
<dbReference type="PANTHER" id="PTHR43780:SF2">
    <property type="entry name" value="1-AMINOCYCLOPROPANE-1-CARBOXYLATE DEAMINASE-RELATED"/>
    <property type="match status" value="1"/>
</dbReference>